<dbReference type="RefSeq" id="WP_209462272.1">
    <property type="nucleotide sequence ID" value="NZ_CP110224.1"/>
</dbReference>
<dbReference type="CDD" id="cd04301">
    <property type="entry name" value="NAT_SF"/>
    <property type="match status" value="1"/>
</dbReference>
<dbReference type="PANTHER" id="PTHR13355:SF11">
    <property type="entry name" value="GLUCOSAMINE 6-PHOSPHATE N-ACETYLTRANSFERASE"/>
    <property type="match status" value="1"/>
</dbReference>
<sequence>MNVKIAKTTKEIEQAYNIRTTVFVEEQEVPAEEELDEHDDTSTHFIGYLNGQPIAASRLRYVNGYGKLERICVLKDHRGKSHGKELIREMEDAITNDGYEKSKLNGQTHAVEFYQKLGYETISGEFMDAGIPHVTMVKKLPKIQAK</sequence>
<evidence type="ECO:0000259" key="1">
    <source>
        <dbReference type="PROSITE" id="PS51186"/>
    </source>
</evidence>
<dbReference type="PROSITE" id="PS51186">
    <property type="entry name" value="GNAT"/>
    <property type="match status" value="1"/>
</dbReference>
<keyword evidence="3" id="KW-1185">Reference proteome</keyword>
<dbReference type="InterPro" id="IPR016181">
    <property type="entry name" value="Acyl_CoA_acyltransferase"/>
</dbReference>
<dbReference type="Proteomes" id="UP001519345">
    <property type="component" value="Unassembled WGS sequence"/>
</dbReference>
<protein>
    <submittedName>
        <fullName evidence="2">GNAT family N-acyltransferase</fullName>
    </submittedName>
</protein>
<feature type="domain" description="N-acetyltransferase" evidence="1">
    <location>
        <begin position="1"/>
        <end position="141"/>
    </location>
</feature>
<reference evidence="2 3" key="1">
    <citation type="submission" date="2021-03" db="EMBL/GenBank/DDBJ databases">
        <title>Genomic Encyclopedia of Type Strains, Phase IV (KMG-IV): sequencing the most valuable type-strain genomes for metagenomic binning, comparative biology and taxonomic classification.</title>
        <authorList>
            <person name="Goeker M."/>
        </authorList>
    </citation>
    <scope>NUCLEOTIDE SEQUENCE [LARGE SCALE GENOMIC DNA]</scope>
    <source>
        <strain evidence="2 3">DSM 25609</strain>
    </source>
</reference>
<organism evidence="2 3">
    <name type="scientific">Virgibacillus natechei</name>
    <dbReference type="NCBI Taxonomy" id="1216297"/>
    <lineage>
        <taxon>Bacteria</taxon>
        <taxon>Bacillati</taxon>
        <taxon>Bacillota</taxon>
        <taxon>Bacilli</taxon>
        <taxon>Bacillales</taxon>
        <taxon>Bacillaceae</taxon>
        <taxon>Virgibacillus</taxon>
    </lineage>
</organism>
<comment type="caution">
    <text evidence="2">The sequence shown here is derived from an EMBL/GenBank/DDBJ whole genome shotgun (WGS) entry which is preliminary data.</text>
</comment>
<evidence type="ECO:0000313" key="2">
    <source>
        <dbReference type="EMBL" id="MBP1969060.1"/>
    </source>
</evidence>
<dbReference type="Pfam" id="PF13673">
    <property type="entry name" value="Acetyltransf_10"/>
    <property type="match status" value="1"/>
</dbReference>
<gene>
    <name evidence="2" type="ORF">J2Z83_001163</name>
</gene>
<dbReference type="InterPro" id="IPR039143">
    <property type="entry name" value="GNPNAT1-like"/>
</dbReference>
<dbReference type="Gene3D" id="3.40.630.30">
    <property type="match status" value="1"/>
</dbReference>
<name>A0ABS4IDS9_9BACI</name>
<accession>A0ABS4IDS9</accession>
<dbReference type="PANTHER" id="PTHR13355">
    <property type="entry name" value="GLUCOSAMINE 6-PHOSPHATE N-ACETYLTRANSFERASE"/>
    <property type="match status" value="1"/>
</dbReference>
<proteinExistence type="predicted"/>
<dbReference type="SUPFAM" id="SSF55729">
    <property type="entry name" value="Acyl-CoA N-acyltransferases (Nat)"/>
    <property type="match status" value="1"/>
</dbReference>
<evidence type="ECO:0000313" key="3">
    <source>
        <dbReference type="Proteomes" id="UP001519345"/>
    </source>
</evidence>
<dbReference type="InterPro" id="IPR000182">
    <property type="entry name" value="GNAT_dom"/>
</dbReference>
<dbReference type="EMBL" id="JAGGKX010000004">
    <property type="protein sequence ID" value="MBP1969060.1"/>
    <property type="molecule type" value="Genomic_DNA"/>
</dbReference>